<dbReference type="GO" id="GO:0000981">
    <property type="term" value="F:DNA-binding transcription factor activity, RNA polymerase II-specific"/>
    <property type="evidence" value="ECO:0000318"/>
    <property type="project" value="GO_Central"/>
</dbReference>
<dbReference type="SUPFAM" id="SSF57959">
    <property type="entry name" value="Leucine zipper domain"/>
    <property type="match status" value="1"/>
</dbReference>
<organism evidence="9 10">
    <name type="scientific">Caenorhabditis briggsae</name>
    <dbReference type="NCBI Taxonomy" id="6238"/>
    <lineage>
        <taxon>Eukaryota</taxon>
        <taxon>Metazoa</taxon>
        <taxon>Ecdysozoa</taxon>
        <taxon>Nematoda</taxon>
        <taxon>Chromadorea</taxon>
        <taxon>Rhabditida</taxon>
        <taxon>Rhabditina</taxon>
        <taxon>Rhabditomorpha</taxon>
        <taxon>Rhabditoidea</taxon>
        <taxon>Rhabditidae</taxon>
        <taxon>Peloderinae</taxon>
        <taxon>Caenorhabditis</taxon>
    </lineage>
</organism>
<feature type="region of interest" description="Disordered" evidence="7">
    <location>
        <begin position="81"/>
        <end position="100"/>
    </location>
</feature>
<dbReference type="InterPro" id="IPR046347">
    <property type="entry name" value="bZIP_sf"/>
</dbReference>
<dbReference type="HOGENOM" id="CLU_840014_0_0_1"/>
<evidence type="ECO:0000313" key="11">
    <source>
        <dbReference type="WormBase" id="CBG13248a"/>
    </source>
</evidence>
<dbReference type="Pfam" id="PF00170">
    <property type="entry name" value="bZIP_1"/>
    <property type="match status" value="1"/>
</dbReference>
<feature type="region of interest" description="Disordered" evidence="7">
    <location>
        <begin position="313"/>
        <end position="348"/>
    </location>
</feature>
<dbReference type="InterPro" id="IPR004827">
    <property type="entry name" value="bZIP"/>
</dbReference>
<evidence type="ECO:0000259" key="8">
    <source>
        <dbReference type="PROSITE" id="PS50217"/>
    </source>
</evidence>
<feature type="compositionally biased region" description="Low complexity" evidence="7">
    <location>
        <begin position="313"/>
        <end position="331"/>
    </location>
</feature>
<dbReference type="GO" id="GO:0141156">
    <property type="term" value="P:cAMP/PKA signal transduction"/>
    <property type="evidence" value="ECO:0000318"/>
    <property type="project" value="GO_Central"/>
</dbReference>
<dbReference type="STRING" id="6238.A8XHE3"/>
<feature type="compositionally biased region" description="Low complexity" evidence="7">
    <location>
        <begin position="81"/>
        <end position="99"/>
    </location>
</feature>
<keyword evidence="4" id="KW-0804">Transcription</keyword>
<evidence type="ECO:0000256" key="6">
    <source>
        <dbReference type="SAM" id="Coils"/>
    </source>
</evidence>
<sequence>MAMMTSTSTCSPVAGSPLMMLLFKAMQEGADSEDEARRRREQLNRRPSYRSSQLNREKKEFLLHFTLFFWSVFCNGLDRSYTTSDSETSSSTPSTPTGTVRLSAFRPLSMTTINPASYSHQPTYPLFGTSTPVANPSVTDVATALFRMTTPLGGDGNPLTSRDRCMILKDLETADKVMKKEPEETPPSSVDVSPLQSVMRPPPPQLPGPPPPAVPTAVTPNRIVTSSSAASPYGSPLGASLLSSQPLVLPFAPINGDFDFNAAIAAVSQPKPDDWGRRRKRIVSLSLFSPLYYFSEECPDQFGTTDWQSPMLSGGYSSSPSPTMTGSSGSMRMGGGPMHGGEDESNRKRQVRLLKNREAAKECRRKKKEYVKCLENRVSVLENQNKALIEELKTLKELYCRKEKDQM</sequence>
<evidence type="ECO:0000256" key="1">
    <source>
        <dbReference type="ARBA" id="ARBA00004123"/>
    </source>
</evidence>
<feature type="compositionally biased region" description="Polar residues" evidence="7">
    <location>
        <begin position="186"/>
        <end position="196"/>
    </location>
</feature>
<keyword evidence="5" id="KW-0539">Nucleus</keyword>
<dbReference type="PANTHER" id="PTHR45879:SF3">
    <property type="entry name" value="CYCLIC AMP RESPONSE ELEMENT-BINDING PROTEIN B"/>
    <property type="match status" value="1"/>
</dbReference>
<evidence type="ECO:0000256" key="4">
    <source>
        <dbReference type="ARBA" id="ARBA00023163"/>
    </source>
</evidence>
<name>A8XHE3_CAEBR</name>
<dbReference type="CDD" id="cd14690">
    <property type="entry name" value="bZIP_CREB1"/>
    <property type="match status" value="1"/>
</dbReference>
<keyword evidence="2" id="KW-0805">Transcription regulation</keyword>
<dbReference type="GO" id="GO:0005634">
    <property type="term" value="C:nucleus"/>
    <property type="evidence" value="ECO:0007669"/>
    <property type="project" value="UniProtKB-SubCell"/>
</dbReference>
<dbReference type="PANTHER" id="PTHR45879">
    <property type="entry name" value="CYCLIC AMP RESPONSE ELEMENT-BINDING PROTEIN B"/>
    <property type="match status" value="1"/>
</dbReference>
<dbReference type="PROSITE" id="PS50217">
    <property type="entry name" value="BZIP"/>
    <property type="match status" value="1"/>
</dbReference>
<dbReference type="Pfam" id="PF02173">
    <property type="entry name" value="pKID"/>
    <property type="match status" value="1"/>
</dbReference>
<dbReference type="Gene3D" id="1.20.5.170">
    <property type="match status" value="1"/>
</dbReference>
<dbReference type="InParanoid" id="A8XHE3"/>
<dbReference type="GO" id="GO:0006357">
    <property type="term" value="P:regulation of transcription by RNA polymerase II"/>
    <property type="evidence" value="ECO:0000318"/>
    <property type="project" value="GO_Central"/>
</dbReference>
<comment type="subcellular location">
    <subcellularLocation>
        <location evidence="1">Nucleus</location>
    </subcellularLocation>
</comment>
<keyword evidence="10" id="KW-1185">Reference proteome</keyword>
<proteinExistence type="predicted"/>
<feature type="region of interest" description="Disordered" evidence="7">
    <location>
        <begin position="178"/>
        <end position="219"/>
    </location>
</feature>
<feature type="region of interest" description="Disordered" evidence="7">
    <location>
        <begin position="29"/>
        <end position="51"/>
    </location>
</feature>
<evidence type="ECO:0000256" key="3">
    <source>
        <dbReference type="ARBA" id="ARBA00023125"/>
    </source>
</evidence>
<protein>
    <submittedName>
        <fullName evidence="9">Protein CBR-CRH-1</fullName>
    </submittedName>
</protein>
<feature type="coiled-coil region" evidence="6">
    <location>
        <begin position="364"/>
        <end position="398"/>
    </location>
</feature>
<evidence type="ECO:0000256" key="7">
    <source>
        <dbReference type="SAM" id="MobiDB-lite"/>
    </source>
</evidence>
<evidence type="ECO:0000313" key="9">
    <source>
        <dbReference type="EMBL" id="CAP32067.2"/>
    </source>
</evidence>
<reference evidence="9 10" key="2">
    <citation type="journal article" date="2011" name="PLoS Genet.">
        <title>Caenorhabditis briggsae recombinant inbred line genotypes reveal inter-strain incompatibility and the evolution of recombination.</title>
        <authorList>
            <person name="Ross J.A."/>
            <person name="Koboldt D.C."/>
            <person name="Staisch J.E."/>
            <person name="Chamberlin H.M."/>
            <person name="Gupta B.P."/>
            <person name="Miller R.D."/>
            <person name="Baird S.E."/>
            <person name="Haag E.S."/>
        </authorList>
    </citation>
    <scope>NUCLEOTIDE SEQUENCE [LARGE SCALE GENOMIC DNA]</scope>
    <source>
        <strain evidence="9 10">AF16</strain>
    </source>
</reference>
<feature type="compositionally biased region" description="Basic and acidic residues" evidence="7">
    <location>
        <begin position="35"/>
        <end position="44"/>
    </location>
</feature>
<keyword evidence="3" id="KW-0238">DNA-binding</keyword>
<evidence type="ECO:0000256" key="5">
    <source>
        <dbReference type="ARBA" id="ARBA00023242"/>
    </source>
</evidence>
<dbReference type="PROSITE" id="PS00036">
    <property type="entry name" value="BZIP_BASIC"/>
    <property type="match status" value="1"/>
</dbReference>
<gene>
    <name evidence="11" type="primary">crh-1</name>
    <name evidence="9" type="synonym">Cbr-crh-1</name>
    <name evidence="11" type="ORF">CBG13248</name>
    <name evidence="9" type="ORF">CBG_13248</name>
</gene>
<dbReference type="AlphaFoldDB" id="A8XHE3"/>
<dbReference type="eggNOG" id="KOG3584">
    <property type="taxonomic scope" value="Eukaryota"/>
</dbReference>
<accession>A8XHE3</accession>
<dbReference type="InterPro" id="IPR003102">
    <property type="entry name" value="CREB1-like_pKID"/>
</dbReference>
<evidence type="ECO:0000313" key="10">
    <source>
        <dbReference type="Proteomes" id="UP000008549"/>
    </source>
</evidence>
<dbReference type="Proteomes" id="UP000008549">
    <property type="component" value="Unassembled WGS sequence"/>
</dbReference>
<keyword evidence="6" id="KW-0175">Coiled coil</keyword>
<feature type="compositionally biased region" description="Pro residues" evidence="7">
    <location>
        <begin position="200"/>
        <end position="214"/>
    </location>
</feature>
<dbReference type="InterPro" id="IPR001630">
    <property type="entry name" value="Leuzip_CREB"/>
</dbReference>
<dbReference type="GO" id="GO:0000978">
    <property type="term" value="F:RNA polymerase II cis-regulatory region sequence-specific DNA binding"/>
    <property type="evidence" value="ECO:0000318"/>
    <property type="project" value="GO_Central"/>
</dbReference>
<dbReference type="WormBase" id="CBG13248a">
    <property type="protein sequence ID" value="CBP48325"/>
    <property type="gene ID" value="WBGene00034037"/>
    <property type="gene designation" value="Cbr-crh-1"/>
</dbReference>
<dbReference type="FunFam" id="1.20.5.170:FF:000003">
    <property type="entry name" value="cAMP-responsive element modulator isoform X2"/>
    <property type="match status" value="1"/>
</dbReference>
<dbReference type="EMBL" id="HE601226">
    <property type="protein sequence ID" value="CAP32067.2"/>
    <property type="molecule type" value="Genomic_DNA"/>
</dbReference>
<evidence type="ECO:0000256" key="2">
    <source>
        <dbReference type="ARBA" id="ARBA00023015"/>
    </source>
</evidence>
<feature type="domain" description="BZIP" evidence="8">
    <location>
        <begin position="346"/>
        <end position="397"/>
    </location>
</feature>
<reference evidence="9 10" key="1">
    <citation type="journal article" date="2003" name="PLoS Biol.">
        <title>The genome sequence of Caenorhabditis briggsae: a platform for comparative genomics.</title>
        <authorList>
            <person name="Stein L.D."/>
            <person name="Bao Z."/>
            <person name="Blasiar D."/>
            <person name="Blumenthal T."/>
            <person name="Brent M.R."/>
            <person name="Chen N."/>
            <person name="Chinwalla A."/>
            <person name="Clarke L."/>
            <person name="Clee C."/>
            <person name="Coghlan A."/>
            <person name="Coulson A."/>
            <person name="D'Eustachio P."/>
            <person name="Fitch D.H."/>
            <person name="Fulton L.A."/>
            <person name="Fulton R.E."/>
            <person name="Griffiths-Jones S."/>
            <person name="Harris T.W."/>
            <person name="Hillier L.W."/>
            <person name="Kamath R."/>
            <person name="Kuwabara P.E."/>
            <person name="Mardis E.R."/>
            <person name="Marra M.A."/>
            <person name="Miner T.L."/>
            <person name="Minx P."/>
            <person name="Mullikin J.C."/>
            <person name="Plumb R.W."/>
            <person name="Rogers J."/>
            <person name="Schein J.E."/>
            <person name="Sohrmann M."/>
            <person name="Spieth J."/>
            <person name="Stajich J.E."/>
            <person name="Wei C."/>
            <person name="Willey D."/>
            <person name="Wilson R.K."/>
            <person name="Durbin R."/>
            <person name="Waterston R.H."/>
        </authorList>
    </citation>
    <scope>NUCLEOTIDE SEQUENCE [LARGE SCALE GENOMIC DNA]</scope>
    <source>
        <strain evidence="9 10">AF16</strain>
    </source>
</reference>
<dbReference type="GO" id="GO:0005667">
    <property type="term" value="C:transcription regulator complex"/>
    <property type="evidence" value="ECO:0000318"/>
    <property type="project" value="GO_Central"/>
</dbReference>
<dbReference type="SMART" id="SM00338">
    <property type="entry name" value="BRLZ"/>
    <property type="match status" value="1"/>
</dbReference>